<dbReference type="SMART" id="SM00220">
    <property type="entry name" value="S_TKc"/>
    <property type="match status" value="1"/>
</dbReference>
<dbReference type="SUPFAM" id="SSF56112">
    <property type="entry name" value="Protein kinase-like (PK-like)"/>
    <property type="match status" value="1"/>
</dbReference>
<dbReference type="PROSITE" id="PS50011">
    <property type="entry name" value="PROTEIN_KINASE_DOM"/>
    <property type="match status" value="1"/>
</dbReference>
<evidence type="ECO:0000313" key="2">
    <source>
        <dbReference type="EMBL" id="KIJ04477.1"/>
    </source>
</evidence>
<dbReference type="EMBL" id="KN821797">
    <property type="protein sequence ID" value="KIJ04477.1"/>
    <property type="molecule type" value="Genomic_DNA"/>
</dbReference>
<evidence type="ECO:0000259" key="1">
    <source>
        <dbReference type="PROSITE" id="PS50011"/>
    </source>
</evidence>
<reference evidence="2 3" key="1">
    <citation type="submission" date="2014-06" db="EMBL/GenBank/DDBJ databases">
        <authorList>
            <consortium name="DOE Joint Genome Institute"/>
            <person name="Kuo A."/>
            <person name="Kohler A."/>
            <person name="Nagy L.G."/>
            <person name="Floudas D."/>
            <person name="Copeland A."/>
            <person name="Barry K.W."/>
            <person name="Cichocki N."/>
            <person name="Veneault-Fourrey C."/>
            <person name="LaButti K."/>
            <person name="Lindquist E.A."/>
            <person name="Lipzen A."/>
            <person name="Lundell T."/>
            <person name="Morin E."/>
            <person name="Murat C."/>
            <person name="Sun H."/>
            <person name="Tunlid A."/>
            <person name="Henrissat B."/>
            <person name="Grigoriev I.V."/>
            <person name="Hibbett D.S."/>
            <person name="Martin F."/>
            <person name="Nordberg H.P."/>
            <person name="Cantor M.N."/>
            <person name="Hua S.X."/>
        </authorList>
    </citation>
    <scope>NUCLEOTIDE SEQUENCE [LARGE SCALE GENOMIC DNA]</scope>
    <source>
        <strain evidence="2 3">ATCC 200175</strain>
    </source>
</reference>
<dbReference type="Pfam" id="PF00069">
    <property type="entry name" value="Pkinase"/>
    <property type="match status" value="1"/>
</dbReference>
<dbReference type="Gene3D" id="1.10.510.10">
    <property type="entry name" value="Transferase(Phosphotransferase) domain 1"/>
    <property type="match status" value="1"/>
</dbReference>
<evidence type="ECO:0000313" key="3">
    <source>
        <dbReference type="Proteomes" id="UP000053647"/>
    </source>
</evidence>
<dbReference type="InterPro" id="IPR008271">
    <property type="entry name" value="Ser/Thr_kinase_AS"/>
</dbReference>
<name>A0A0C9T896_PAXIN</name>
<dbReference type="GO" id="GO:0005524">
    <property type="term" value="F:ATP binding"/>
    <property type="evidence" value="ECO:0007669"/>
    <property type="project" value="InterPro"/>
</dbReference>
<reference evidence="3" key="2">
    <citation type="submission" date="2015-01" db="EMBL/GenBank/DDBJ databases">
        <title>Evolutionary Origins and Diversification of the Mycorrhizal Mutualists.</title>
        <authorList>
            <consortium name="DOE Joint Genome Institute"/>
            <consortium name="Mycorrhizal Genomics Consortium"/>
            <person name="Kohler A."/>
            <person name="Kuo A."/>
            <person name="Nagy L.G."/>
            <person name="Floudas D."/>
            <person name="Copeland A."/>
            <person name="Barry K.W."/>
            <person name="Cichocki N."/>
            <person name="Veneault-Fourrey C."/>
            <person name="LaButti K."/>
            <person name="Lindquist E.A."/>
            <person name="Lipzen A."/>
            <person name="Lundell T."/>
            <person name="Morin E."/>
            <person name="Murat C."/>
            <person name="Riley R."/>
            <person name="Ohm R."/>
            <person name="Sun H."/>
            <person name="Tunlid A."/>
            <person name="Henrissat B."/>
            <person name="Grigoriev I.V."/>
            <person name="Hibbett D.S."/>
            <person name="Martin F."/>
        </authorList>
    </citation>
    <scope>NUCLEOTIDE SEQUENCE [LARGE SCALE GENOMIC DNA]</scope>
    <source>
        <strain evidence="3">ATCC 200175</strain>
    </source>
</reference>
<dbReference type="Proteomes" id="UP000053647">
    <property type="component" value="Unassembled WGS sequence"/>
</dbReference>
<dbReference type="PANTHER" id="PTHR44329:SF260">
    <property type="entry name" value="PROTEIN KINASE DOMAIN-CONTAINING PROTEIN"/>
    <property type="match status" value="1"/>
</dbReference>
<dbReference type="InterPro" id="IPR011009">
    <property type="entry name" value="Kinase-like_dom_sf"/>
</dbReference>
<dbReference type="AlphaFoldDB" id="A0A0C9T896"/>
<proteinExistence type="predicted"/>
<gene>
    <name evidence="2" type="ORF">PAXINDRAFT_94673</name>
</gene>
<feature type="domain" description="Protein kinase" evidence="1">
    <location>
        <begin position="1"/>
        <end position="263"/>
    </location>
</feature>
<feature type="non-terminal residue" evidence="2">
    <location>
        <position position="297"/>
    </location>
</feature>
<dbReference type="InterPro" id="IPR051681">
    <property type="entry name" value="Ser/Thr_Kinases-Pseudokinases"/>
</dbReference>
<dbReference type="OrthoDB" id="122279at2759"/>
<dbReference type="PROSITE" id="PS00108">
    <property type="entry name" value="PROTEIN_KINASE_ST"/>
    <property type="match status" value="1"/>
</dbReference>
<protein>
    <recommendedName>
        <fullName evidence="1">Protein kinase domain-containing protein</fullName>
    </recommendedName>
</protein>
<dbReference type="PIRSF" id="PIRSF000654">
    <property type="entry name" value="Integrin-linked_kinase"/>
    <property type="match status" value="1"/>
</dbReference>
<accession>A0A0C9T896</accession>
<dbReference type="InterPro" id="IPR000719">
    <property type="entry name" value="Prot_kinase_dom"/>
</dbReference>
<dbReference type="PANTHER" id="PTHR44329">
    <property type="entry name" value="SERINE/THREONINE-PROTEIN KINASE TNNI3K-RELATED"/>
    <property type="match status" value="1"/>
</dbReference>
<dbReference type="GO" id="GO:0004674">
    <property type="term" value="F:protein serine/threonine kinase activity"/>
    <property type="evidence" value="ECO:0007669"/>
    <property type="project" value="TreeGrafter"/>
</dbReference>
<dbReference type="HOGENOM" id="CLU_000288_7_18_1"/>
<keyword evidence="3" id="KW-1185">Reference proteome</keyword>
<organism evidence="2 3">
    <name type="scientific">Paxillus involutus ATCC 200175</name>
    <dbReference type="NCBI Taxonomy" id="664439"/>
    <lineage>
        <taxon>Eukaryota</taxon>
        <taxon>Fungi</taxon>
        <taxon>Dikarya</taxon>
        <taxon>Basidiomycota</taxon>
        <taxon>Agaricomycotina</taxon>
        <taxon>Agaricomycetes</taxon>
        <taxon>Agaricomycetidae</taxon>
        <taxon>Boletales</taxon>
        <taxon>Paxilineae</taxon>
        <taxon>Paxillaceae</taxon>
        <taxon>Paxillus</taxon>
    </lineage>
</organism>
<sequence>GGFGVVYAGKFGSRMVAVKVLKQESYKDSNDFNKSLCKEAIVWRHLRHPNCLPFYGVYRIPGRTSHDTALVSPWMHHGNLRKYLQFNPNANRTMLTLDVVRGLHYLHSMQPHVAHRDLKPDNVLVTEQGRACLADFGLTSTFDQGPQFHTAPGQLMMGGTMRYMAPELHEAVNEEARRQVNKRACDMYAFGCTIYATYTGKDPFHGLTQVQIISHLARGERPDFPEDVISSDMWSFVENLWSSDPFRRLTAEKALAWMEHKAAGEGIDTSPPAFEKEREWKACNESRGGSFCSVSVD</sequence>